<evidence type="ECO:0000313" key="4">
    <source>
        <dbReference type="Proteomes" id="UP000683925"/>
    </source>
</evidence>
<dbReference type="EMBL" id="CAJJDP010000042">
    <property type="protein sequence ID" value="CAD8162792.1"/>
    <property type="molecule type" value="Genomic_DNA"/>
</dbReference>
<reference evidence="2" key="1">
    <citation type="submission" date="2021-01" db="EMBL/GenBank/DDBJ databases">
        <authorList>
            <consortium name="Genoscope - CEA"/>
            <person name="William W."/>
        </authorList>
    </citation>
    <scope>NUCLEOTIDE SEQUENCE</scope>
</reference>
<sequence length="49" mass="6084">MRQVNLKTQRSSLYNMNTFCLKRYAKLYEKKQRYYPLPKVWKSYILSFG</sequence>
<accession>A0A8S1UGE9</accession>
<keyword evidence="4" id="KW-1185">Reference proteome</keyword>
<proteinExistence type="predicted"/>
<protein>
    <submittedName>
        <fullName evidence="2">Uncharacterized protein</fullName>
    </submittedName>
</protein>
<evidence type="ECO:0000313" key="1">
    <source>
        <dbReference type="EMBL" id="CAD8162646.1"/>
    </source>
</evidence>
<evidence type="ECO:0000313" key="3">
    <source>
        <dbReference type="EMBL" id="CAD8162794.1"/>
    </source>
</evidence>
<organism evidence="2 4">
    <name type="scientific">Paramecium octaurelia</name>
    <dbReference type="NCBI Taxonomy" id="43137"/>
    <lineage>
        <taxon>Eukaryota</taxon>
        <taxon>Sar</taxon>
        <taxon>Alveolata</taxon>
        <taxon>Ciliophora</taxon>
        <taxon>Intramacronucleata</taxon>
        <taxon>Oligohymenophorea</taxon>
        <taxon>Peniculida</taxon>
        <taxon>Parameciidae</taxon>
        <taxon>Paramecium</taxon>
    </lineage>
</organism>
<gene>
    <name evidence="1" type="ORF">POCTA_138.1.T0420057</name>
    <name evidence="2" type="ORF">POCTA_138.1.T0420132</name>
    <name evidence="3" type="ORF">POCTA_138.1.T0420133</name>
</gene>
<dbReference type="EMBL" id="CAJJDP010000042">
    <property type="protein sequence ID" value="CAD8162794.1"/>
    <property type="molecule type" value="Genomic_DNA"/>
</dbReference>
<dbReference type="EMBL" id="CAJJDP010000042">
    <property type="protein sequence ID" value="CAD8162646.1"/>
    <property type="molecule type" value="Genomic_DNA"/>
</dbReference>
<comment type="caution">
    <text evidence="2">The sequence shown here is derived from an EMBL/GenBank/DDBJ whole genome shotgun (WGS) entry which is preliminary data.</text>
</comment>
<name>A0A8S1UGE9_PAROT</name>
<dbReference type="Proteomes" id="UP000683925">
    <property type="component" value="Unassembled WGS sequence"/>
</dbReference>
<evidence type="ECO:0000313" key="2">
    <source>
        <dbReference type="EMBL" id="CAD8162792.1"/>
    </source>
</evidence>
<dbReference type="AlphaFoldDB" id="A0A8S1UGE9"/>